<dbReference type="Pfam" id="PF12690">
    <property type="entry name" value="BsuPI"/>
    <property type="match status" value="1"/>
</dbReference>
<evidence type="ECO:0000313" key="4">
    <source>
        <dbReference type="Proteomes" id="UP001163714"/>
    </source>
</evidence>
<dbReference type="InterPro" id="IPR020481">
    <property type="entry name" value="Intracell_prot_inh_BsuPI"/>
</dbReference>
<reference evidence="3" key="1">
    <citation type="submission" date="2022-10" db="EMBL/GenBank/DDBJ databases">
        <title>Shewanella flava sp. nov, isolated from the estuary of the Fenhe River into the Yellow River.</title>
        <authorList>
            <person name="Li Y."/>
        </authorList>
    </citation>
    <scope>NUCLEOTIDE SEQUENCE</scope>
    <source>
        <strain evidence="3">FYR11-62</strain>
    </source>
</reference>
<feature type="signal peptide" evidence="1">
    <location>
        <begin position="1"/>
        <end position="22"/>
    </location>
</feature>
<feature type="chain" id="PRO_5047294195" description="Intracellular proteinase inhibitor BsuPI domain-containing protein" evidence="1">
    <location>
        <begin position="23"/>
        <end position="179"/>
    </location>
</feature>
<keyword evidence="1" id="KW-0732">Signal</keyword>
<proteinExistence type="predicted"/>
<protein>
    <recommendedName>
        <fullName evidence="2">Intracellular proteinase inhibitor BsuPI domain-containing protein</fullName>
    </recommendedName>
</protein>
<evidence type="ECO:0000256" key="1">
    <source>
        <dbReference type="SAM" id="SignalP"/>
    </source>
</evidence>
<dbReference type="EMBL" id="JAPDMX010000030">
    <property type="protein sequence ID" value="MCW3173788.1"/>
    <property type="molecule type" value="Genomic_DNA"/>
</dbReference>
<organism evidence="3 4">
    <name type="scientific">Shewanella subflava</name>
    <dbReference type="NCBI Taxonomy" id="2986476"/>
    <lineage>
        <taxon>Bacteria</taxon>
        <taxon>Pseudomonadati</taxon>
        <taxon>Pseudomonadota</taxon>
        <taxon>Gammaproteobacteria</taxon>
        <taxon>Alteromonadales</taxon>
        <taxon>Shewanellaceae</taxon>
        <taxon>Shewanella</taxon>
    </lineage>
</organism>
<feature type="domain" description="Intracellular proteinase inhibitor BsuPI" evidence="2">
    <location>
        <begin position="65"/>
        <end position="159"/>
    </location>
</feature>
<comment type="caution">
    <text evidence="3">The sequence shown here is derived from an EMBL/GenBank/DDBJ whole genome shotgun (WGS) entry which is preliminary data.</text>
</comment>
<dbReference type="RefSeq" id="WP_264728064.1">
    <property type="nucleotide sequence ID" value="NZ_JAPDMX010000030.1"/>
</dbReference>
<accession>A0ABT3ICK3</accession>
<gene>
    <name evidence="3" type="ORF">OHT75_15010</name>
</gene>
<dbReference type="InterPro" id="IPR038144">
    <property type="entry name" value="IPI"/>
</dbReference>
<keyword evidence="4" id="KW-1185">Reference proteome</keyword>
<evidence type="ECO:0000313" key="3">
    <source>
        <dbReference type="EMBL" id="MCW3173788.1"/>
    </source>
</evidence>
<sequence>MRKIFGAMSLWVLIGCAGTVNSDVNAEHVKTDANSNQTIKVSAGEPMQVMSQAVLNGHLDVVPFYQNAKSMPVSLTVTNQAAHGVDIQFNSGMTADLWLLNPSGVKIWAWSETMMFTQALRQVRIGAGKSLKANFNVPAEVLEKINTNGYRLQAKFVGKVQESDLPSMNDIIVELQLAE</sequence>
<name>A0ABT3ICK3_9GAMM</name>
<evidence type="ECO:0000259" key="2">
    <source>
        <dbReference type="Pfam" id="PF12690"/>
    </source>
</evidence>
<dbReference type="Gene3D" id="2.60.40.2360">
    <property type="entry name" value="Intracellular proteinase inhibitor BsuPI"/>
    <property type="match status" value="1"/>
</dbReference>
<dbReference type="Proteomes" id="UP001163714">
    <property type="component" value="Unassembled WGS sequence"/>
</dbReference>
<dbReference type="PROSITE" id="PS51257">
    <property type="entry name" value="PROKAR_LIPOPROTEIN"/>
    <property type="match status" value="1"/>
</dbReference>